<keyword evidence="2" id="KW-1185">Reference proteome</keyword>
<name>A0A845QGK8_9FIRM</name>
<evidence type="ECO:0000313" key="1">
    <source>
        <dbReference type="EMBL" id="NBH60979.1"/>
    </source>
</evidence>
<evidence type="ECO:0000313" key="2">
    <source>
        <dbReference type="Proteomes" id="UP000446866"/>
    </source>
</evidence>
<organism evidence="1 2">
    <name type="scientific">Anaerotruncus colihominis</name>
    <dbReference type="NCBI Taxonomy" id="169435"/>
    <lineage>
        <taxon>Bacteria</taxon>
        <taxon>Bacillati</taxon>
        <taxon>Bacillota</taxon>
        <taxon>Clostridia</taxon>
        <taxon>Eubacteriales</taxon>
        <taxon>Oscillospiraceae</taxon>
        <taxon>Anaerotruncus</taxon>
    </lineage>
</organism>
<accession>A0A845QGK8</accession>
<proteinExistence type="predicted"/>
<dbReference type="EMBL" id="QXWK01000008">
    <property type="protein sequence ID" value="NBH60979.1"/>
    <property type="molecule type" value="Genomic_DNA"/>
</dbReference>
<gene>
    <name evidence="1" type="ORF">D0435_04845</name>
</gene>
<sequence length="269" mass="31163">MLFNSQECVKRDLNLQKNTLKRYKEQLKKLPKGSLYASERNGVKYYTKVTNFRGKKRSVYLGKETNPQVQLLQKKYYLRKAIQAMESNISLMEKFLNGYQSIDPNVLQKQFPKAYQSLPQSCFDTAGVFNLDRWGSEFYVKSTSRSENLLNSTKKGDKVRSKSEVIIANAVAARGLQYRYEEVTYINGYKKAPDFKVIDPRTGRIIYWEHLGLITDMEYLKQALFRIADYIRDGIVPGVNLILTFDDAENHIDSLMIERTLDLWFGAAA</sequence>
<comment type="caution">
    <text evidence="1">The sequence shown here is derived from an EMBL/GenBank/DDBJ whole genome shotgun (WGS) entry which is preliminary data.</text>
</comment>
<protein>
    <submittedName>
        <fullName evidence="1">Uncharacterized protein</fullName>
    </submittedName>
</protein>
<reference evidence="1 2" key="1">
    <citation type="submission" date="2018-08" db="EMBL/GenBank/DDBJ databases">
        <title>Murine metabolic-syndrome-specific gut microbial biobank.</title>
        <authorList>
            <person name="Liu C."/>
        </authorList>
    </citation>
    <scope>NUCLEOTIDE SEQUENCE [LARGE SCALE GENOMIC DNA]</scope>
    <source>
        <strain evidence="1 2">28</strain>
    </source>
</reference>
<dbReference type="AlphaFoldDB" id="A0A845QGK8"/>
<dbReference type="RefSeq" id="WP_160201256.1">
    <property type="nucleotide sequence ID" value="NZ_QXWK01000008.1"/>
</dbReference>
<dbReference type="Proteomes" id="UP000446866">
    <property type="component" value="Unassembled WGS sequence"/>
</dbReference>